<comment type="caution">
    <text evidence="2">The sequence shown here is derived from an EMBL/GenBank/DDBJ whole genome shotgun (WGS) entry which is preliminary data.</text>
</comment>
<dbReference type="AlphaFoldDB" id="A0AAV4GWL1"/>
<protein>
    <submittedName>
        <fullName evidence="2">AT hook containing transcription factor 1</fullName>
    </submittedName>
</protein>
<feature type="non-terminal residue" evidence="2">
    <location>
        <position position="173"/>
    </location>
</feature>
<dbReference type="PANTHER" id="PTHR21583">
    <property type="entry name" value="ELYS PROTEIN"/>
    <property type="match status" value="1"/>
</dbReference>
<dbReference type="EMBL" id="BMAT01001608">
    <property type="protein sequence ID" value="GFR89040.1"/>
    <property type="molecule type" value="Genomic_DNA"/>
</dbReference>
<dbReference type="InterPro" id="IPR032040">
    <property type="entry name" value="ELYS-bb"/>
</dbReference>
<proteinExistence type="predicted"/>
<dbReference type="PANTHER" id="PTHR21583:SF8">
    <property type="entry name" value="PROTEIN ELYS"/>
    <property type="match status" value="1"/>
</dbReference>
<feature type="domain" description="ELYS beta-propeller" evidence="1">
    <location>
        <begin position="12"/>
        <end position="111"/>
    </location>
</feature>
<accession>A0AAV4GWL1</accession>
<evidence type="ECO:0000259" key="1">
    <source>
        <dbReference type="Pfam" id="PF16687"/>
    </source>
</evidence>
<keyword evidence="3" id="KW-1185">Reference proteome</keyword>
<dbReference type="Proteomes" id="UP000762676">
    <property type="component" value="Unassembled WGS sequence"/>
</dbReference>
<organism evidence="2 3">
    <name type="scientific">Elysia marginata</name>
    <dbReference type="NCBI Taxonomy" id="1093978"/>
    <lineage>
        <taxon>Eukaryota</taxon>
        <taxon>Metazoa</taxon>
        <taxon>Spiralia</taxon>
        <taxon>Lophotrochozoa</taxon>
        <taxon>Mollusca</taxon>
        <taxon>Gastropoda</taxon>
        <taxon>Heterobranchia</taxon>
        <taxon>Euthyneura</taxon>
        <taxon>Panpulmonata</taxon>
        <taxon>Sacoglossa</taxon>
        <taxon>Placobranchoidea</taxon>
        <taxon>Plakobranchidae</taxon>
        <taxon>Elysia</taxon>
    </lineage>
</organism>
<dbReference type="Pfam" id="PF16687">
    <property type="entry name" value="ELYS-bb"/>
    <property type="match status" value="1"/>
</dbReference>
<sequence length="173" mass="19599">ELESVCPRLDHNLTVDAYSGQPSGTTRSTMICCYTLQNPQYTPPAVLSESFDDGFHGNDSSLGIFVWRADGKQSGRGSVTSRYWLSIFDINRWYHAQMPHAMRCHGASLQVYVRFVMADGAIQAKCHGWQRSLLRELMANGAEYLVQPADFYHQCLRARLLPQSFEESKTRST</sequence>
<evidence type="ECO:0000313" key="2">
    <source>
        <dbReference type="EMBL" id="GFR89040.1"/>
    </source>
</evidence>
<reference evidence="2 3" key="1">
    <citation type="journal article" date="2021" name="Elife">
        <title>Chloroplast acquisition without the gene transfer in kleptoplastic sea slugs, Plakobranchus ocellatus.</title>
        <authorList>
            <person name="Maeda T."/>
            <person name="Takahashi S."/>
            <person name="Yoshida T."/>
            <person name="Shimamura S."/>
            <person name="Takaki Y."/>
            <person name="Nagai Y."/>
            <person name="Toyoda A."/>
            <person name="Suzuki Y."/>
            <person name="Arimoto A."/>
            <person name="Ishii H."/>
            <person name="Satoh N."/>
            <person name="Nishiyama T."/>
            <person name="Hasebe M."/>
            <person name="Maruyama T."/>
            <person name="Minagawa J."/>
            <person name="Obokata J."/>
            <person name="Shigenobu S."/>
        </authorList>
    </citation>
    <scope>NUCLEOTIDE SEQUENCE [LARGE SCALE GENOMIC DNA]</scope>
</reference>
<name>A0AAV4GWL1_9GAST</name>
<gene>
    <name evidence="2" type="ORF">ElyMa_000783800</name>
</gene>
<evidence type="ECO:0000313" key="3">
    <source>
        <dbReference type="Proteomes" id="UP000762676"/>
    </source>
</evidence>
<feature type="non-terminal residue" evidence="2">
    <location>
        <position position="1"/>
    </location>
</feature>
<dbReference type="InterPro" id="IPR052620">
    <property type="entry name" value="ELYS/MEL-28_NucAsmblyFactor"/>
</dbReference>